<feature type="transmembrane region" description="Helical" evidence="9">
    <location>
        <begin position="277"/>
        <end position="297"/>
    </location>
</feature>
<dbReference type="RefSeq" id="WP_115249344.1">
    <property type="nucleotide sequence ID" value="NZ_UGSP01000001.1"/>
</dbReference>
<accession>A0A379AQW8</accession>
<organism evidence="10 11">
    <name type="scientific">Avibacterium avium</name>
    <name type="common">Pasteurella avium</name>
    <dbReference type="NCBI Taxonomy" id="751"/>
    <lineage>
        <taxon>Bacteria</taxon>
        <taxon>Pseudomonadati</taxon>
        <taxon>Pseudomonadota</taxon>
        <taxon>Gammaproteobacteria</taxon>
        <taxon>Pasteurellales</taxon>
        <taxon>Pasteurellaceae</taxon>
        <taxon>Avibacterium</taxon>
    </lineage>
</organism>
<feature type="transmembrane region" description="Helical" evidence="9">
    <location>
        <begin position="120"/>
        <end position="140"/>
    </location>
</feature>
<dbReference type="PRINTS" id="PR00166">
    <property type="entry name" value="AROAAPRMEASE"/>
</dbReference>
<keyword evidence="5 9" id="KW-0812">Transmembrane</keyword>
<dbReference type="InterPro" id="IPR018227">
    <property type="entry name" value="Amino_acid_transport_2"/>
</dbReference>
<dbReference type="GO" id="GO:0003333">
    <property type="term" value="P:amino acid transmembrane transport"/>
    <property type="evidence" value="ECO:0007669"/>
    <property type="project" value="InterPro"/>
</dbReference>
<keyword evidence="4 9" id="KW-0997">Cell inner membrane</keyword>
<dbReference type="Gene3D" id="1.20.1740.10">
    <property type="entry name" value="Amino acid/polyamine transporter I"/>
    <property type="match status" value="1"/>
</dbReference>
<name>A0A379AQW8_AVIAV</name>
<comment type="similarity">
    <text evidence="9">Belongs to the amino acid/polyamine transporter 2 family. Mtr/TnaB/TyrP permease subfamily.</text>
</comment>
<comment type="function">
    <text evidence="9">Involved in transporting aromatic amino acids across the cytoplasmic membrane.</text>
</comment>
<evidence type="ECO:0000313" key="11">
    <source>
        <dbReference type="Proteomes" id="UP000255098"/>
    </source>
</evidence>
<dbReference type="GO" id="GO:0015173">
    <property type="term" value="F:aromatic amino acid transmembrane transporter activity"/>
    <property type="evidence" value="ECO:0007669"/>
    <property type="project" value="UniProtKB-UniRule"/>
</dbReference>
<dbReference type="Pfam" id="PF03222">
    <property type="entry name" value="Trp_Tyr_perm"/>
    <property type="match status" value="1"/>
</dbReference>
<feature type="transmembrane region" description="Helical" evidence="9">
    <location>
        <begin position="335"/>
        <end position="357"/>
    </location>
</feature>
<gene>
    <name evidence="10" type="primary">tyrP1</name>
    <name evidence="10" type="ORF">NCTC11297_01113</name>
</gene>
<keyword evidence="6 9" id="KW-0029">Amino-acid transport</keyword>
<proteinExistence type="inferred from homology"/>
<dbReference type="NCBIfam" id="TIGR00837">
    <property type="entry name" value="araaP"/>
    <property type="match status" value="1"/>
</dbReference>
<keyword evidence="8 9" id="KW-0472">Membrane</keyword>
<feature type="transmembrane region" description="Helical" evidence="9">
    <location>
        <begin position="369"/>
        <end position="393"/>
    </location>
</feature>
<feature type="transmembrane region" description="Helical" evidence="9">
    <location>
        <begin position="180"/>
        <end position="201"/>
    </location>
</feature>
<evidence type="ECO:0000256" key="8">
    <source>
        <dbReference type="ARBA" id="ARBA00023136"/>
    </source>
</evidence>
<feature type="transmembrane region" description="Helical" evidence="9">
    <location>
        <begin position="213"/>
        <end position="231"/>
    </location>
</feature>
<evidence type="ECO:0000256" key="5">
    <source>
        <dbReference type="ARBA" id="ARBA00022692"/>
    </source>
</evidence>
<keyword evidence="7 9" id="KW-1133">Transmembrane helix</keyword>
<reference evidence="10 11" key="1">
    <citation type="submission" date="2018-06" db="EMBL/GenBank/DDBJ databases">
        <authorList>
            <consortium name="Pathogen Informatics"/>
            <person name="Doyle S."/>
        </authorList>
    </citation>
    <scope>NUCLEOTIDE SEQUENCE [LARGE SCALE GENOMIC DNA]</scope>
    <source>
        <strain evidence="11">NCTC 11297</strain>
    </source>
</reference>
<dbReference type="EMBL" id="UGSP01000001">
    <property type="protein sequence ID" value="SUB24087.1"/>
    <property type="molecule type" value="Genomic_DNA"/>
</dbReference>
<feature type="transmembrane region" description="Helical" evidence="9">
    <location>
        <begin position="79"/>
        <end position="100"/>
    </location>
</feature>
<evidence type="ECO:0000256" key="3">
    <source>
        <dbReference type="ARBA" id="ARBA00022475"/>
    </source>
</evidence>
<dbReference type="PANTHER" id="PTHR46997:SF2">
    <property type="entry name" value="TYROSINE-SPECIFIC TRANSPORT SYSTEM"/>
    <property type="match status" value="1"/>
</dbReference>
<feature type="transmembrane region" description="Helical" evidence="9">
    <location>
        <begin position="147"/>
        <end position="168"/>
    </location>
</feature>
<evidence type="ECO:0000256" key="7">
    <source>
        <dbReference type="ARBA" id="ARBA00022989"/>
    </source>
</evidence>
<sequence>MKNKTFGSALLVAGTTIGAGMLAMPLTSAEMGFGYTLALLFILWILLSYSALLFVEVYQKAERKDAGIATLAEQYFGMTGRVLATLSLVIFMYAILSAYVTGGGSLLAGLLPFLGDNATSVSIVLFTVVLGVFIVISTGAVDALTRLLFVIKLVAFVLVLAMMLPLVTSDNLLAMPLKDFLIVSASPVFFTSFGFHVIIPSINKYLDGDIKRLRIAIIGGTAIPLVAYILWQMATHGVFPQSEFVRIVNNDPTLNGLINATFQATGSSLISGAVRTFSTLALVTSFLGVALSLFDCLDDLLKRVNIKAHRIQLGLLTFIPPLAFALFYPDGFIAALGYAGQMFTFYGLVLPVGLAWRARKRYPDLPYRVMGGGLGLILALLLGLLIMNVPFLIQAGYLPQVIG</sequence>
<evidence type="ECO:0000256" key="4">
    <source>
        <dbReference type="ARBA" id="ARBA00022519"/>
    </source>
</evidence>
<comment type="caution">
    <text evidence="9">Lacks conserved residue(s) required for the propagation of feature annotation.</text>
</comment>
<keyword evidence="11" id="KW-1185">Reference proteome</keyword>
<evidence type="ECO:0000256" key="2">
    <source>
        <dbReference type="ARBA" id="ARBA00022448"/>
    </source>
</evidence>
<dbReference type="InterPro" id="IPR013059">
    <property type="entry name" value="Trp_tyr_transpt"/>
</dbReference>
<protein>
    <recommendedName>
        <fullName evidence="9">Aromatic amino acid permease</fullName>
    </recommendedName>
</protein>
<evidence type="ECO:0000256" key="6">
    <source>
        <dbReference type="ARBA" id="ARBA00022970"/>
    </source>
</evidence>
<evidence type="ECO:0000256" key="1">
    <source>
        <dbReference type="ARBA" id="ARBA00004429"/>
    </source>
</evidence>
<evidence type="ECO:0000313" key="10">
    <source>
        <dbReference type="EMBL" id="SUB24087.1"/>
    </source>
</evidence>
<dbReference type="AlphaFoldDB" id="A0A379AQW8"/>
<keyword evidence="2 9" id="KW-0813">Transport</keyword>
<dbReference type="PANTHER" id="PTHR46997">
    <property type="entry name" value="LOW AFFINITY TRYPTOPHAN PERMEASE-RELATED"/>
    <property type="match status" value="1"/>
</dbReference>
<evidence type="ECO:0000256" key="9">
    <source>
        <dbReference type="RuleBase" id="RU367149"/>
    </source>
</evidence>
<dbReference type="GeneID" id="300133324"/>
<feature type="transmembrane region" description="Helical" evidence="9">
    <location>
        <begin position="39"/>
        <end position="58"/>
    </location>
</feature>
<dbReference type="Proteomes" id="UP000255098">
    <property type="component" value="Unassembled WGS sequence"/>
</dbReference>
<keyword evidence="3 9" id="KW-1003">Cell membrane</keyword>
<comment type="subcellular location">
    <subcellularLocation>
        <location evidence="1 9">Cell inner membrane</location>
        <topology evidence="1 9">Multi-pass membrane protein</topology>
    </subcellularLocation>
</comment>
<feature type="transmembrane region" description="Helical" evidence="9">
    <location>
        <begin position="309"/>
        <end position="329"/>
    </location>
</feature>
<dbReference type="GO" id="GO:0005886">
    <property type="term" value="C:plasma membrane"/>
    <property type="evidence" value="ECO:0007669"/>
    <property type="project" value="UniProtKB-SubCell"/>
</dbReference>